<dbReference type="AlphaFoldDB" id="A0A7S0ZXH1"/>
<evidence type="ECO:0008006" key="3">
    <source>
        <dbReference type="Google" id="ProtNLM"/>
    </source>
</evidence>
<accession>A0A7S0ZXH1</accession>
<protein>
    <recommendedName>
        <fullName evidence="3">Prolyl 4-hydroxylase alpha subunit Fe(2+) 2OG dioxygenase domain-containing protein</fullName>
    </recommendedName>
</protein>
<evidence type="ECO:0000313" key="2">
    <source>
        <dbReference type="EMBL" id="CAD8835763.1"/>
    </source>
</evidence>
<feature type="region of interest" description="Disordered" evidence="1">
    <location>
        <begin position="30"/>
        <end position="70"/>
    </location>
</feature>
<organism evidence="2">
    <name type="scientific">Noctiluca scintillans</name>
    <name type="common">Sea sparkle</name>
    <name type="synonym">Red tide dinoflagellate</name>
    <dbReference type="NCBI Taxonomy" id="2966"/>
    <lineage>
        <taxon>Eukaryota</taxon>
        <taxon>Sar</taxon>
        <taxon>Alveolata</taxon>
        <taxon>Dinophyceae</taxon>
        <taxon>Noctilucales</taxon>
        <taxon>Noctilucaceae</taxon>
        <taxon>Noctiluca</taxon>
    </lineage>
</organism>
<evidence type="ECO:0000256" key="1">
    <source>
        <dbReference type="SAM" id="MobiDB-lite"/>
    </source>
</evidence>
<sequence length="161" mass="17420">MAQGNGPSMRRPFGMRTQRLLSGGRVHVQCGTPRAAAGGSDFWPDGTPKRFKGKEDPSRLAGSDPRSGAPGRFRSLVTLALYLNDAEEFGGGGLHFVHLVPNPEQTGKAMISEPTATVRPQRSRCVIFEHRLQHESEAIAAGVKHMVQCDVLYELVLGTPS</sequence>
<gene>
    <name evidence="2" type="ORF">NSCI0253_LOCUS10111</name>
</gene>
<dbReference type="EMBL" id="HBFQ01014625">
    <property type="protein sequence ID" value="CAD8835763.1"/>
    <property type="molecule type" value="Transcribed_RNA"/>
</dbReference>
<reference evidence="2" key="1">
    <citation type="submission" date="2021-01" db="EMBL/GenBank/DDBJ databases">
        <authorList>
            <person name="Corre E."/>
            <person name="Pelletier E."/>
            <person name="Niang G."/>
            <person name="Scheremetjew M."/>
            <person name="Finn R."/>
            <person name="Kale V."/>
            <person name="Holt S."/>
            <person name="Cochrane G."/>
            <person name="Meng A."/>
            <person name="Brown T."/>
            <person name="Cohen L."/>
        </authorList>
    </citation>
    <scope>NUCLEOTIDE SEQUENCE</scope>
</reference>
<dbReference type="Gene3D" id="2.60.120.620">
    <property type="entry name" value="q2cbj1_9rhob like domain"/>
    <property type="match status" value="1"/>
</dbReference>
<proteinExistence type="predicted"/>
<name>A0A7S0ZXH1_NOCSC</name>